<evidence type="ECO:0000313" key="1">
    <source>
        <dbReference type="EMBL" id="PQO42476.1"/>
    </source>
</evidence>
<dbReference type="EMBL" id="PUHZ01000025">
    <property type="protein sequence ID" value="PQO42476.1"/>
    <property type="molecule type" value="Genomic_DNA"/>
</dbReference>
<proteinExistence type="predicted"/>
<protein>
    <submittedName>
        <fullName evidence="1">Uncharacterized protein</fullName>
    </submittedName>
</protein>
<dbReference type="Proteomes" id="UP000237819">
    <property type="component" value="Unassembled WGS sequence"/>
</dbReference>
<evidence type="ECO:0000313" key="2">
    <source>
        <dbReference type="Proteomes" id="UP000237819"/>
    </source>
</evidence>
<dbReference type="AlphaFoldDB" id="A0A2S8GDE1"/>
<accession>A0A2S8GDE1</accession>
<gene>
    <name evidence="1" type="ORF">C5Y93_29565</name>
</gene>
<comment type="caution">
    <text evidence="1">The sequence shown here is derived from an EMBL/GenBank/DDBJ whole genome shotgun (WGS) entry which is preliminary data.</text>
</comment>
<name>A0A2S8GDE1_9BACT</name>
<sequence>MNDPPGIDFAILFLDRGHEAVEAHVDRSDIVFIGRESKVPDVIGKLGVACQSFAIGSVQQMNLPVVHPDQNLVPISGHRKSYRVLVARVGHDPLLLVRFDVPANDAMFVRSPHQELAVPGCLDDKIL</sequence>
<organism evidence="1 2">
    <name type="scientific">Blastopirellula marina</name>
    <dbReference type="NCBI Taxonomy" id="124"/>
    <lineage>
        <taxon>Bacteria</taxon>
        <taxon>Pseudomonadati</taxon>
        <taxon>Planctomycetota</taxon>
        <taxon>Planctomycetia</taxon>
        <taxon>Pirellulales</taxon>
        <taxon>Pirellulaceae</taxon>
        <taxon>Blastopirellula</taxon>
    </lineage>
</organism>
<reference evidence="1 2" key="1">
    <citation type="submission" date="2018-02" db="EMBL/GenBank/DDBJ databases">
        <title>Comparative genomes isolates from brazilian mangrove.</title>
        <authorList>
            <person name="Araujo J.E."/>
            <person name="Taketani R.G."/>
            <person name="Silva M.C.P."/>
            <person name="Loureco M.V."/>
            <person name="Andreote F.D."/>
        </authorList>
    </citation>
    <scope>NUCLEOTIDE SEQUENCE [LARGE SCALE GENOMIC DNA]</scope>
    <source>
        <strain evidence="1 2">Nap-Phe MGV</strain>
    </source>
</reference>